<evidence type="ECO:0000256" key="8">
    <source>
        <dbReference type="ARBA" id="ARBA00023136"/>
    </source>
</evidence>
<dbReference type="GO" id="GO:0016020">
    <property type="term" value="C:membrane"/>
    <property type="evidence" value="ECO:0007669"/>
    <property type="project" value="InterPro"/>
</dbReference>
<dbReference type="SMART" id="SM00958">
    <property type="entry name" value="SecA_PP_bind"/>
    <property type="match status" value="1"/>
</dbReference>
<dbReference type="GO" id="GO:0006605">
    <property type="term" value="P:protein targeting"/>
    <property type="evidence" value="ECO:0007669"/>
    <property type="project" value="InterPro"/>
</dbReference>
<dbReference type="PANTHER" id="PTHR30612">
    <property type="entry name" value="SECA INNER MEMBRANE COMPONENT OF SEC PROTEIN SECRETION SYSTEM"/>
    <property type="match status" value="1"/>
</dbReference>
<dbReference type="Pfam" id="PF07517">
    <property type="entry name" value="SecA_DEAD"/>
    <property type="match status" value="1"/>
</dbReference>
<keyword evidence="8" id="KW-0472">Membrane</keyword>
<proteinExistence type="predicted"/>
<reference evidence="11 13" key="2">
    <citation type="submission" date="2015-09" db="EMBL/GenBank/DDBJ databases">
        <authorList>
            <person name="Rodrigo-Torres L."/>
            <person name="Arahal D.R."/>
        </authorList>
    </citation>
    <scope>NUCLEOTIDE SEQUENCE [LARGE SCALE GENOMIC DNA]</scope>
    <source>
        <strain evidence="11 13">CECT 5118</strain>
    </source>
</reference>
<evidence type="ECO:0000259" key="10">
    <source>
        <dbReference type="PROSITE" id="PS51196"/>
    </source>
</evidence>
<keyword evidence="5" id="KW-0653">Protein transport</keyword>
<evidence type="ECO:0000313" key="13">
    <source>
        <dbReference type="Proteomes" id="UP000051086"/>
    </source>
</evidence>
<dbReference type="InterPro" id="IPR027417">
    <property type="entry name" value="P-loop_NTPase"/>
</dbReference>
<dbReference type="InterPro" id="IPR014018">
    <property type="entry name" value="SecA_motor_DEAD"/>
</dbReference>
<feature type="domain" description="Helicase ATP-binding" evidence="9">
    <location>
        <begin position="118"/>
        <end position="354"/>
    </location>
</feature>
<dbReference type="PROSITE" id="PS51196">
    <property type="entry name" value="SECA_MOTOR_DEAD"/>
    <property type="match status" value="1"/>
</dbReference>
<keyword evidence="6" id="KW-1278">Translocase</keyword>
<dbReference type="InterPro" id="IPR000185">
    <property type="entry name" value="SecA"/>
</dbReference>
<dbReference type="Gene3D" id="3.40.50.300">
    <property type="entry name" value="P-loop containing nucleotide triphosphate hydrolases"/>
    <property type="match status" value="2"/>
</dbReference>
<evidence type="ECO:0000256" key="6">
    <source>
        <dbReference type="ARBA" id="ARBA00022967"/>
    </source>
</evidence>
<dbReference type="AlphaFoldDB" id="A0A0P1FSX0"/>
<evidence type="ECO:0000256" key="3">
    <source>
        <dbReference type="ARBA" id="ARBA00022741"/>
    </source>
</evidence>
<dbReference type="RefSeq" id="WP_058242843.1">
    <property type="nucleotide sequence ID" value="NZ_CYSB01000027.1"/>
</dbReference>
<evidence type="ECO:0000256" key="5">
    <source>
        <dbReference type="ARBA" id="ARBA00022927"/>
    </source>
</evidence>
<protein>
    <submittedName>
        <fullName evidence="12">Preprotein translocase subunit SecA</fullName>
    </submittedName>
</protein>
<dbReference type="Proteomes" id="UP000051086">
    <property type="component" value="Unassembled WGS sequence"/>
</dbReference>
<dbReference type="EMBL" id="CYSC01000021">
    <property type="protein sequence ID" value="CUH71534.1"/>
    <property type="molecule type" value="Genomic_DNA"/>
</dbReference>
<keyword evidence="3" id="KW-0547">Nucleotide-binding</keyword>
<dbReference type="PANTHER" id="PTHR30612:SF0">
    <property type="entry name" value="CHLOROPLAST PROTEIN-TRANSPORTING ATPASE"/>
    <property type="match status" value="1"/>
</dbReference>
<sequence>MSGAGVLRRPVLKAFARSRQRPVRRQIAPFHRFRLFVDEYLLWHFAPTGERLKPLRQEIAAQTEQMEGLGDPDLVRLCRQPLRAEDLLKPGAGAERIAAVLEVIRRETGLRLRANQIECAVLLLNGDCVELRTGEGKTLSAALAALAAASVGVSTHVVTVNDYLAERDHDLIAPLAARIGLSSAVVLQSDADADKRSAYDCDIVYGTNKTFVFDHLRDKREQHQQGERALLRQTGQALAIVDEVDSVLIDDATVPMILSEPAELPPEVDVVLFRNLIAFARALVPGQERVLDSHGNWRLTKAGIAHLEEVAPQWRHPLARTADVIELAELALTATFGFLEGVAYILREGEVVMVDQATGRLMPDRKWDYGLQQMIEIVAGVEVTAETRTVGHITQQTYFRQYRILSGLTGTAHECRAEFWAIFKLAVKPVAPHAPSRMVNHGLRLFRRADAKWRAVAERAVTMAKDRSVLIGVNDVSETNALVAVFQDMGREVAVLNALSEAQEAELVAQAGQAGRITIATHLAGRGTDIALDAEVRAAGGLHVIIASVMASARLERQLHGRAARQGDPGSYDRMISLEDRGLSEGAFSLLRHSVTWLLRRRILPRFSLAKIHADRDRRARSLRRKTLLREQDMRRRLGYK</sequence>
<accession>A0A0P1FSX0</accession>
<dbReference type="InterPro" id="IPR011130">
    <property type="entry name" value="SecA_preprotein_X-link_dom"/>
</dbReference>
<keyword evidence="2" id="KW-1003">Cell membrane</keyword>
<evidence type="ECO:0000256" key="1">
    <source>
        <dbReference type="ARBA" id="ARBA00022448"/>
    </source>
</evidence>
<evidence type="ECO:0000313" key="14">
    <source>
        <dbReference type="Proteomes" id="UP000051887"/>
    </source>
</evidence>
<dbReference type="GO" id="GO:0006886">
    <property type="term" value="P:intracellular protein transport"/>
    <property type="evidence" value="ECO:0007669"/>
    <property type="project" value="InterPro"/>
</dbReference>
<dbReference type="Pfam" id="PF01043">
    <property type="entry name" value="SecA_PP_bind"/>
    <property type="match status" value="1"/>
</dbReference>
<feature type="domain" description="SecA family profile" evidence="10">
    <location>
        <begin position="34"/>
        <end position="611"/>
    </location>
</feature>
<dbReference type="PRINTS" id="PR00906">
    <property type="entry name" value="SECA"/>
</dbReference>
<gene>
    <name evidence="11" type="ORF">TL5118_01931</name>
    <name evidence="12" type="ORF">TL5120_01323</name>
</gene>
<keyword evidence="7" id="KW-0811">Translocation</keyword>
<dbReference type="Gene3D" id="3.90.1440.10">
    <property type="entry name" value="SecA, preprotein cross-linking domain"/>
    <property type="match status" value="1"/>
</dbReference>
<evidence type="ECO:0000256" key="2">
    <source>
        <dbReference type="ARBA" id="ARBA00022475"/>
    </source>
</evidence>
<dbReference type="InterPro" id="IPR044722">
    <property type="entry name" value="SecA_SF2_C"/>
</dbReference>
<keyword evidence="4" id="KW-0067">ATP-binding</keyword>
<evidence type="ECO:0000259" key="9">
    <source>
        <dbReference type="PROSITE" id="PS51192"/>
    </source>
</evidence>
<keyword evidence="13" id="KW-1185">Reference proteome</keyword>
<name>A0A0P1FSX0_9RHOB</name>
<evidence type="ECO:0000313" key="11">
    <source>
        <dbReference type="EMBL" id="CUH66852.1"/>
    </source>
</evidence>
<dbReference type="GO" id="GO:0017038">
    <property type="term" value="P:protein import"/>
    <property type="evidence" value="ECO:0007669"/>
    <property type="project" value="InterPro"/>
</dbReference>
<dbReference type="SUPFAM" id="SSF81767">
    <property type="entry name" value="Pre-protein crosslinking domain of SecA"/>
    <property type="match status" value="1"/>
</dbReference>
<dbReference type="InterPro" id="IPR011115">
    <property type="entry name" value="SecA_DEAD"/>
</dbReference>
<dbReference type="GO" id="GO:0005524">
    <property type="term" value="F:ATP binding"/>
    <property type="evidence" value="ECO:0007669"/>
    <property type="project" value="UniProtKB-KW"/>
</dbReference>
<evidence type="ECO:0000256" key="4">
    <source>
        <dbReference type="ARBA" id="ARBA00022840"/>
    </source>
</evidence>
<dbReference type="SUPFAM" id="SSF52540">
    <property type="entry name" value="P-loop containing nucleoside triphosphate hydrolases"/>
    <property type="match status" value="2"/>
</dbReference>
<reference evidence="12 14" key="1">
    <citation type="submission" date="2015-09" db="EMBL/GenBank/DDBJ databases">
        <authorList>
            <consortium name="Swine Surveillance"/>
        </authorList>
    </citation>
    <scope>NUCLEOTIDE SEQUENCE [LARGE SCALE GENOMIC DNA]</scope>
    <source>
        <strain evidence="12 14">5120</strain>
    </source>
</reference>
<keyword evidence="1" id="KW-0813">Transport</keyword>
<dbReference type="EMBL" id="CYSB01000027">
    <property type="protein sequence ID" value="CUH66852.1"/>
    <property type="molecule type" value="Genomic_DNA"/>
</dbReference>
<dbReference type="Pfam" id="PF21090">
    <property type="entry name" value="P-loop_SecA"/>
    <property type="match status" value="1"/>
</dbReference>
<dbReference type="InterPro" id="IPR036670">
    <property type="entry name" value="SecA_X-link_sf"/>
</dbReference>
<dbReference type="InterPro" id="IPR014001">
    <property type="entry name" value="Helicase_ATP-bd"/>
</dbReference>
<organism evidence="12 14">
    <name type="scientific">Thalassovita autumnalis</name>
    <dbReference type="NCBI Taxonomy" id="2072972"/>
    <lineage>
        <taxon>Bacteria</taxon>
        <taxon>Pseudomonadati</taxon>
        <taxon>Pseudomonadota</taxon>
        <taxon>Alphaproteobacteria</taxon>
        <taxon>Rhodobacterales</taxon>
        <taxon>Roseobacteraceae</taxon>
        <taxon>Thalassovita</taxon>
    </lineage>
</organism>
<evidence type="ECO:0000313" key="12">
    <source>
        <dbReference type="EMBL" id="CUH71534.1"/>
    </source>
</evidence>
<evidence type="ECO:0000256" key="7">
    <source>
        <dbReference type="ARBA" id="ARBA00023010"/>
    </source>
</evidence>
<dbReference type="PROSITE" id="PS51192">
    <property type="entry name" value="HELICASE_ATP_BIND_1"/>
    <property type="match status" value="1"/>
</dbReference>
<dbReference type="Proteomes" id="UP000051887">
    <property type="component" value="Unassembled WGS sequence"/>
</dbReference>
<dbReference type="CDD" id="cd17928">
    <property type="entry name" value="DEXDc_SecA"/>
    <property type="match status" value="1"/>
</dbReference>
<dbReference type="SMART" id="SM00957">
    <property type="entry name" value="SecA_DEAD"/>
    <property type="match status" value="1"/>
</dbReference>
<dbReference type="OrthoDB" id="9805579at2"/>